<dbReference type="Pfam" id="PF04055">
    <property type="entry name" value="Radical_SAM"/>
    <property type="match status" value="1"/>
</dbReference>
<dbReference type="SFLD" id="SFLDS00029">
    <property type="entry name" value="Radical_SAM"/>
    <property type="match status" value="1"/>
</dbReference>
<name>A0ABZ1C657_9BACT</name>
<keyword evidence="6 14" id="KW-0963">Cytoplasm</keyword>
<evidence type="ECO:0000256" key="12">
    <source>
        <dbReference type="ARBA" id="ARBA00023244"/>
    </source>
</evidence>
<evidence type="ECO:0000256" key="5">
    <source>
        <dbReference type="ARBA" id="ARBA00022485"/>
    </source>
</evidence>
<keyword evidence="10 14" id="KW-0408">Iron</keyword>
<dbReference type="NCBIfam" id="TIGR00538">
    <property type="entry name" value="hemN"/>
    <property type="match status" value="1"/>
</dbReference>
<comment type="subunit">
    <text evidence="4">Monomer.</text>
</comment>
<organism evidence="16 17">
    <name type="scientific">Actomonas aquatica</name>
    <dbReference type="NCBI Taxonomy" id="2866162"/>
    <lineage>
        <taxon>Bacteria</taxon>
        <taxon>Pseudomonadati</taxon>
        <taxon>Verrucomicrobiota</taxon>
        <taxon>Opitutia</taxon>
        <taxon>Opitutales</taxon>
        <taxon>Opitutaceae</taxon>
        <taxon>Actomonas</taxon>
    </lineage>
</organism>
<comment type="cofactor">
    <cofactor evidence="14">
        <name>[4Fe-4S] cluster</name>
        <dbReference type="ChEBI" id="CHEBI:49883"/>
    </cofactor>
    <text evidence="14">Binds 1 [4Fe-4S] cluster. The cluster is coordinated with 3 cysteines and an exchangeable S-adenosyl-L-methionine.</text>
</comment>
<dbReference type="PIRSF" id="PIRSF000167">
    <property type="entry name" value="HemN"/>
    <property type="match status" value="1"/>
</dbReference>
<protein>
    <recommendedName>
        <fullName evidence="14">Coproporphyrinogen-III oxidase</fullName>
        <ecNumber evidence="14">1.3.98.3</ecNumber>
    </recommendedName>
</protein>
<comment type="catalytic activity">
    <reaction evidence="13 14">
        <text>coproporphyrinogen III + 2 S-adenosyl-L-methionine = protoporphyrinogen IX + 2 5'-deoxyadenosine + 2 L-methionine + 2 CO2</text>
        <dbReference type="Rhea" id="RHEA:15425"/>
        <dbReference type="ChEBI" id="CHEBI:16526"/>
        <dbReference type="ChEBI" id="CHEBI:17319"/>
        <dbReference type="ChEBI" id="CHEBI:57307"/>
        <dbReference type="ChEBI" id="CHEBI:57309"/>
        <dbReference type="ChEBI" id="CHEBI:57844"/>
        <dbReference type="ChEBI" id="CHEBI:59789"/>
        <dbReference type="EC" id="1.3.98.3"/>
    </reaction>
</comment>
<dbReference type="PANTHER" id="PTHR13932:SF6">
    <property type="entry name" value="OXYGEN-INDEPENDENT COPROPORPHYRINOGEN III OXIDASE"/>
    <property type="match status" value="1"/>
</dbReference>
<dbReference type="PROSITE" id="PS51918">
    <property type="entry name" value="RADICAL_SAM"/>
    <property type="match status" value="1"/>
</dbReference>
<keyword evidence="11 14" id="KW-0411">Iron-sulfur</keyword>
<gene>
    <name evidence="16" type="primary">hemN</name>
    <name evidence="16" type="ORF">K1X11_018525</name>
</gene>
<dbReference type="Proteomes" id="UP000738431">
    <property type="component" value="Chromosome"/>
</dbReference>
<dbReference type="PANTHER" id="PTHR13932">
    <property type="entry name" value="COPROPORPHYRINIGEN III OXIDASE"/>
    <property type="match status" value="1"/>
</dbReference>
<keyword evidence="8 14" id="KW-0479">Metal-binding</keyword>
<comment type="subcellular location">
    <subcellularLocation>
        <location evidence="1 14">Cytoplasm</location>
    </subcellularLocation>
</comment>
<sequence length="479" mass="53494">MMSTRMITPDDGSSSFGSTASAAATALDLDMIRKYAVPGPRYTSYPPANKFHDRLDEVDVGQGIAADNADSARPLSLYFHLPFCESRCWYCGCTTIITRRKDWADEYERDLEREMEVVGRQLNPQRLVDQLHFGGGTPTFFAPEVLTKLGESIHRRFSFAADAELSVEIDPRCATPEHLAALKSIGINRASLGIQDTNPEVQEAIHRIQPHDTNRRVVDGLRSIGIDSVNLDLIYGLPLQTPDSVERTVDDALELSPARLSVFSYAHVPWIKPAQRIFDKRGQMPGPAEKLEMFSRIRAKLLAAGYVDIGLDHFARPDDELAIALREGKLHRNFQGYSTRSGASLYGFGISSISQSNDIYWQNHKSLMEYRAALNEGRLPVERGYRLTAEDKRRRRLVMAVMCDRRLDFAPLSAEFGIDVAQTYAEEIARLQPLQADGLVEVSADGIRVLPKGEPLLRVVAMAFDQTLSRGVRAHAMTV</sequence>
<dbReference type="Pfam" id="PF06969">
    <property type="entry name" value="HemN_C"/>
    <property type="match status" value="1"/>
</dbReference>
<reference evidence="16 17" key="1">
    <citation type="submission" date="2021-08" db="EMBL/GenBank/DDBJ databases">
        <authorList>
            <person name="Zhang D."/>
            <person name="Zhang A."/>
            <person name="Wang L."/>
        </authorList>
    </citation>
    <scope>NUCLEOTIDE SEQUENCE [LARGE SCALE GENOMIC DNA]</scope>
    <source>
        <strain evidence="16 17">WL0086</strain>
    </source>
</reference>
<proteinExistence type="inferred from homology"/>
<dbReference type="SMART" id="SM00729">
    <property type="entry name" value="Elp3"/>
    <property type="match status" value="1"/>
</dbReference>
<keyword evidence="5 14" id="KW-0004">4Fe-4S</keyword>
<evidence type="ECO:0000256" key="10">
    <source>
        <dbReference type="ARBA" id="ARBA00023004"/>
    </source>
</evidence>
<dbReference type="InterPro" id="IPR010723">
    <property type="entry name" value="HemN_C"/>
</dbReference>
<keyword evidence="17" id="KW-1185">Reference proteome</keyword>
<keyword evidence="7 14" id="KW-0949">S-adenosyl-L-methionine</keyword>
<evidence type="ECO:0000256" key="6">
    <source>
        <dbReference type="ARBA" id="ARBA00022490"/>
    </source>
</evidence>
<dbReference type="InterPro" id="IPR034505">
    <property type="entry name" value="Coproporphyrinogen-III_oxidase"/>
</dbReference>
<evidence type="ECO:0000313" key="16">
    <source>
        <dbReference type="EMBL" id="WRQ86812.1"/>
    </source>
</evidence>
<dbReference type="CDD" id="cd01335">
    <property type="entry name" value="Radical_SAM"/>
    <property type="match status" value="1"/>
</dbReference>
<accession>A0ABZ1C657</accession>
<feature type="domain" description="Radical SAM core" evidence="15">
    <location>
        <begin position="69"/>
        <end position="312"/>
    </location>
</feature>
<dbReference type="RefSeq" id="WP_225919388.1">
    <property type="nucleotide sequence ID" value="NZ_CP139781.1"/>
</dbReference>
<evidence type="ECO:0000256" key="1">
    <source>
        <dbReference type="ARBA" id="ARBA00004496"/>
    </source>
</evidence>
<comment type="similarity">
    <text evidence="3 14">Belongs to the anaerobic coproporphyrinogen-III oxidase family.</text>
</comment>
<evidence type="ECO:0000256" key="8">
    <source>
        <dbReference type="ARBA" id="ARBA00022723"/>
    </source>
</evidence>
<dbReference type="GO" id="GO:0051989">
    <property type="term" value="F:coproporphyrinogen dehydrogenase activity"/>
    <property type="evidence" value="ECO:0007669"/>
    <property type="project" value="UniProtKB-EC"/>
</dbReference>
<evidence type="ECO:0000256" key="9">
    <source>
        <dbReference type="ARBA" id="ARBA00023002"/>
    </source>
</evidence>
<dbReference type="Gene3D" id="3.20.20.70">
    <property type="entry name" value="Aldolase class I"/>
    <property type="match status" value="1"/>
</dbReference>
<keyword evidence="9 14" id="KW-0560">Oxidoreductase</keyword>
<evidence type="ECO:0000256" key="4">
    <source>
        <dbReference type="ARBA" id="ARBA00011245"/>
    </source>
</evidence>
<dbReference type="SUPFAM" id="SSF102114">
    <property type="entry name" value="Radical SAM enzymes"/>
    <property type="match status" value="1"/>
</dbReference>
<dbReference type="InterPro" id="IPR004558">
    <property type="entry name" value="Coprogen_oxidase_HemN"/>
</dbReference>
<reference evidence="16 17" key="2">
    <citation type="submission" date="2023-12" db="EMBL/GenBank/DDBJ databases">
        <title>Description of an unclassified Opitutus bacterium of Verrucomicrobiota.</title>
        <authorList>
            <person name="Zhang D.-F."/>
        </authorList>
    </citation>
    <scope>NUCLEOTIDE SEQUENCE [LARGE SCALE GENOMIC DNA]</scope>
    <source>
        <strain evidence="16 17">WL0086</strain>
    </source>
</reference>
<evidence type="ECO:0000256" key="2">
    <source>
        <dbReference type="ARBA" id="ARBA00004785"/>
    </source>
</evidence>
<keyword evidence="12 14" id="KW-0627">Porphyrin biosynthesis</keyword>
<dbReference type="SFLD" id="SFLDG01082">
    <property type="entry name" value="B12-binding_domain_containing"/>
    <property type="match status" value="1"/>
</dbReference>
<dbReference type="SFLD" id="SFLDG01065">
    <property type="entry name" value="anaerobic_coproporphyrinogen-I"/>
    <property type="match status" value="1"/>
</dbReference>
<dbReference type="InterPro" id="IPR007197">
    <property type="entry name" value="rSAM"/>
</dbReference>
<evidence type="ECO:0000256" key="14">
    <source>
        <dbReference type="PIRNR" id="PIRNR000167"/>
    </source>
</evidence>
<dbReference type="EMBL" id="CP139781">
    <property type="protein sequence ID" value="WRQ86812.1"/>
    <property type="molecule type" value="Genomic_DNA"/>
</dbReference>
<evidence type="ECO:0000313" key="17">
    <source>
        <dbReference type="Proteomes" id="UP000738431"/>
    </source>
</evidence>
<dbReference type="EC" id="1.3.98.3" evidence="14"/>
<evidence type="ECO:0000256" key="7">
    <source>
        <dbReference type="ARBA" id="ARBA00022691"/>
    </source>
</evidence>
<dbReference type="InterPro" id="IPR006638">
    <property type="entry name" value="Elp3/MiaA/NifB-like_rSAM"/>
</dbReference>
<evidence type="ECO:0000256" key="13">
    <source>
        <dbReference type="ARBA" id="ARBA00048321"/>
    </source>
</evidence>
<comment type="pathway">
    <text evidence="2 14">Porphyrin-containing compound metabolism; protoporphyrin-IX biosynthesis; protoporphyrinogen-IX from coproporphyrinogen-III (AdoMet route): step 1/1.</text>
</comment>
<dbReference type="InterPro" id="IPR013785">
    <property type="entry name" value="Aldolase_TIM"/>
</dbReference>
<dbReference type="InterPro" id="IPR058240">
    <property type="entry name" value="rSAM_sf"/>
</dbReference>
<evidence type="ECO:0000259" key="15">
    <source>
        <dbReference type="PROSITE" id="PS51918"/>
    </source>
</evidence>
<evidence type="ECO:0000256" key="11">
    <source>
        <dbReference type="ARBA" id="ARBA00023014"/>
    </source>
</evidence>
<dbReference type="Gene3D" id="1.10.10.920">
    <property type="match status" value="1"/>
</dbReference>
<evidence type="ECO:0000256" key="3">
    <source>
        <dbReference type="ARBA" id="ARBA00005493"/>
    </source>
</evidence>